<feature type="domain" description="ABC transporter" evidence="6">
    <location>
        <begin position="323"/>
        <end position="533"/>
    </location>
</feature>
<keyword evidence="5" id="KW-0472">Membrane</keyword>
<protein>
    <recommendedName>
        <fullName evidence="6">ABC transporter domain-containing protein</fullName>
    </recommendedName>
</protein>
<dbReference type="SMART" id="SM00382">
    <property type="entry name" value="AAA"/>
    <property type="match status" value="1"/>
</dbReference>
<name>A0A8H6Y9Q8_9AGAR</name>
<dbReference type="PROSITE" id="PS00211">
    <property type="entry name" value="ABC_TRANSPORTER_1"/>
    <property type="match status" value="1"/>
</dbReference>
<dbReference type="InterPro" id="IPR027417">
    <property type="entry name" value="P-loop_NTPase"/>
</dbReference>
<dbReference type="Proteomes" id="UP000620124">
    <property type="component" value="Unassembled WGS sequence"/>
</dbReference>
<dbReference type="GO" id="GO:0016020">
    <property type="term" value="C:membrane"/>
    <property type="evidence" value="ECO:0007669"/>
    <property type="project" value="InterPro"/>
</dbReference>
<dbReference type="InterPro" id="IPR026082">
    <property type="entry name" value="ABCA"/>
</dbReference>
<evidence type="ECO:0000256" key="5">
    <source>
        <dbReference type="SAM" id="Phobius"/>
    </source>
</evidence>
<dbReference type="PANTHER" id="PTHR19229:SF36">
    <property type="entry name" value="ATP-BINDING CASSETTE SUB-FAMILY A MEMBER 2"/>
    <property type="match status" value="1"/>
</dbReference>
<evidence type="ECO:0000259" key="6">
    <source>
        <dbReference type="PROSITE" id="PS50893"/>
    </source>
</evidence>
<keyword evidence="5" id="KW-1133">Transmembrane helix</keyword>
<feature type="transmembrane region" description="Helical" evidence="5">
    <location>
        <begin position="148"/>
        <end position="171"/>
    </location>
</feature>
<dbReference type="EMBL" id="JACAZI010000008">
    <property type="protein sequence ID" value="KAF7354426.1"/>
    <property type="molecule type" value="Genomic_DNA"/>
</dbReference>
<dbReference type="InterPro" id="IPR017871">
    <property type="entry name" value="ABC_transporter-like_CS"/>
</dbReference>
<dbReference type="InterPro" id="IPR003593">
    <property type="entry name" value="AAA+_ATPase"/>
</dbReference>
<dbReference type="GO" id="GO:0005319">
    <property type="term" value="F:lipid transporter activity"/>
    <property type="evidence" value="ECO:0007669"/>
    <property type="project" value="TreeGrafter"/>
</dbReference>
<dbReference type="Pfam" id="PF00005">
    <property type="entry name" value="ABC_tran"/>
    <property type="match status" value="1"/>
</dbReference>
<dbReference type="GO" id="GO:0016887">
    <property type="term" value="F:ATP hydrolysis activity"/>
    <property type="evidence" value="ECO:0007669"/>
    <property type="project" value="InterPro"/>
</dbReference>
<dbReference type="GO" id="GO:0005524">
    <property type="term" value="F:ATP binding"/>
    <property type="evidence" value="ECO:0007669"/>
    <property type="project" value="UniProtKB-KW"/>
</dbReference>
<feature type="transmembrane region" description="Helical" evidence="5">
    <location>
        <begin position="202"/>
        <end position="225"/>
    </location>
</feature>
<evidence type="ECO:0000256" key="4">
    <source>
        <dbReference type="ARBA" id="ARBA00022840"/>
    </source>
</evidence>
<keyword evidence="1" id="KW-0813">Transport</keyword>
<evidence type="ECO:0000313" key="8">
    <source>
        <dbReference type="Proteomes" id="UP000620124"/>
    </source>
</evidence>
<keyword evidence="5" id="KW-0812">Transmembrane</keyword>
<feature type="transmembrane region" description="Helical" evidence="5">
    <location>
        <begin position="246"/>
        <end position="267"/>
    </location>
</feature>
<keyword evidence="8" id="KW-1185">Reference proteome</keyword>
<reference evidence="7" key="1">
    <citation type="submission" date="2020-05" db="EMBL/GenBank/DDBJ databases">
        <title>Mycena genomes resolve the evolution of fungal bioluminescence.</title>
        <authorList>
            <person name="Tsai I.J."/>
        </authorList>
    </citation>
    <scope>NUCLEOTIDE SEQUENCE</scope>
    <source>
        <strain evidence="7">CCC161011</strain>
    </source>
</reference>
<accession>A0A8H6Y9Q8</accession>
<dbReference type="Gene3D" id="3.40.50.300">
    <property type="entry name" value="P-loop containing nucleotide triphosphate hydrolases"/>
    <property type="match status" value="1"/>
</dbReference>
<keyword evidence="3" id="KW-0547">Nucleotide-binding</keyword>
<evidence type="ECO:0000256" key="1">
    <source>
        <dbReference type="ARBA" id="ARBA00022448"/>
    </source>
</evidence>
<dbReference type="InterPro" id="IPR003439">
    <property type="entry name" value="ABC_transporter-like_ATP-bd"/>
</dbReference>
<evidence type="ECO:0000256" key="2">
    <source>
        <dbReference type="ARBA" id="ARBA00022737"/>
    </source>
</evidence>
<proteinExistence type="predicted"/>
<evidence type="ECO:0000313" key="7">
    <source>
        <dbReference type="EMBL" id="KAF7354426.1"/>
    </source>
</evidence>
<dbReference type="OrthoDB" id="8061355at2759"/>
<dbReference type="GO" id="GO:0140359">
    <property type="term" value="F:ABC-type transporter activity"/>
    <property type="evidence" value="ECO:0007669"/>
    <property type="project" value="InterPro"/>
</dbReference>
<keyword evidence="2" id="KW-0677">Repeat</keyword>
<dbReference type="PROSITE" id="PS50893">
    <property type="entry name" value="ABC_TRANSPORTER_2"/>
    <property type="match status" value="1"/>
</dbReference>
<dbReference type="PANTHER" id="PTHR19229">
    <property type="entry name" value="ATP-BINDING CASSETTE TRANSPORTER SUBFAMILY A ABCA"/>
    <property type="match status" value="1"/>
</dbReference>
<keyword evidence="4" id="KW-0067">ATP-binding</keyword>
<sequence>MGKLVWVDTTDRNSSPSPTTIMARITSNFLTSQINAVKKVSTADEVLSECPQNFNGFSECYAALIFYDIPRDNASAPIKYTIMGDSGLCRIDVKHHEGDYERRIMPLQWALDQVIMEMKSGTNVSTPLEWGFTTATNAQRDEAVRTKYIRGITQIIIIAFFVSFLGIAYHLTGAMAGERGKPAHVPHESHGITQFCPDYVGPYLLCTHILAIMGYHGFAMAFQDLDTHQHRWSMFIAAPFGKTPQLAAVASTFFSILTAVLAIVLPIQGTIQATVFTCVFQPTFYVFAIRAINGFEHNGLITNPVLPDPDNHLNLIAFIIAGISLGKTFKLLFSREVTAISDLSLDIPKQGIFVLLGSNGAGKSTFLSILGGLTSPSRGVMIFEGGTSTPPRGILGIVPQKNILINELSPLQTLRLFSAIKWSMNSPAGEDLEQLLRDCDLQNKVHSPASTLSGGQKRKLQLAIGLVEGSKLVLVDEATSGHATLVLTTHLLDEASLLADHISIICAPGKLVASGSPVALKREMGNGYTVQLSIRTPGPLEGLLHELHAIVPDVQMSLDIPHRPLLHLGSKDPHIVGRVLGHLDTQSAKYEIVSYDVLGTTIEDIFLDVMAKNQVDAVIEEDSTPVHAVAPAGLKLANGRATSSFRQALIISTNAPS</sequence>
<comment type="caution">
    <text evidence="7">The sequence shown here is derived from an EMBL/GenBank/DDBJ whole genome shotgun (WGS) entry which is preliminary data.</text>
</comment>
<evidence type="ECO:0000256" key="3">
    <source>
        <dbReference type="ARBA" id="ARBA00022741"/>
    </source>
</evidence>
<dbReference type="AlphaFoldDB" id="A0A8H6Y9Q8"/>
<dbReference type="SUPFAM" id="SSF52540">
    <property type="entry name" value="P-loop containing nucleoside triphosphate hydrolases"/>
    <property type="match status" value="1"/>
</dbReference>
<organism evidence="7 8">
    <name type="scientific">Mycena venus</name>
    <dbReference type="NCBI Taxonomy" id="2733690"/>
    <lineage>
        <taxon>Eukaryota</taxon>
        <taxon>Fungi</taxon>
        <taxon>Dikarya</taxon>
        <taxon>Basidiomycota</taxon>
        <taxon>Agaricomycotina</taxon>
        <taxon>Agaricomycetes</taxon>
        <taxon>Agaricomycetidae</taxon>
        <taxon>Agaricales</taxon>
        <taxon>Marasmiineae</taxon>
        <taxon>Mycenaceae</taxon>
        <taxon>Mycena</taxon>
    </lineage>
</organism>
<gene>
    <name evidence="7" type="ORF">MVEN_01131600</name>
</gene>